<evidence type="ECO:0000313" key="3">
    <source>
        <dbReference type="EMBL" id="TWE19836.1"/>
    </source>
</evidence>
<evidence type="ECO:0000313" key="4">
    <source>
        <dbReference type="Proteomes" id="UP000318416"/>
    </source>
</evidence>
<feature type="region of interest" description="Disordered" evidence="1">
    <location>
        <begin position="62"/>
        <end position="81"/>
    </location>
</feature>
<keyword evidence="2" id="KW-0472">Membrane</keyword>
<name>A0A561EW53_9ACTN</name>
<sequence>MRSQWLSCPRWRRVLAGLLCALCWWLLLGSSLRTGGAALGLLAAGGWGLGLVPVHSNRLLTGPRRRTSEPVEPGPVSFDQG</sequence>
<keyword evidence="4" id="KW-1185">Reference proteome</keyword>
<dbReference type="Proteomes" id="UP000318416">
    <property type="component" value="Unassembled WGS sequence"/>
</dbReference>
<evidence type="ECO:0000256" key="1">
    <source>
        <dbReference type="SAM" id="MobiDB-lite"/>
    </source>
</evidence>
<dbReference type="AlphaFoldDB" id="A0A561EW53"/>
<gene>
    <name evidence="3" type="ORF">FB465_4973</name>
</gene>
<reference evidence="3 4" key="1">
    <citation type="submission" date="2019-06" db="EMBL/GenBank/DDBJ databases">
        <title>Sequencing the genomes of 1000 actinobacteria strains.</title>
        <authorList>
            <person name="Klenk H.-P."/>
        </authorList>
    </citation>
    <scope>NUCLEOTIDE SEQUENCE [LARGE SCALE GENOMIC DNA]</scope>
    <source>
        <strain evidence="3 4">DSM 41649</strain>
    </source>
</reference>
<accession>A0A561EW53</accession>
<keyword evidence="2" id="KW-0812">Transmembrane</keyword>
<dbReference type="EMBL" id="VIVR01000001">
    <property type="protein sequence ID" value="TWE19836.1"/>
    <property type="molecule type" value="Genomic_DNA"/>
</dbReference>
<protein>
    <submittedName>
        <fullName evidence="3">Uncharacterized protein</fullName>
    </submittedName>
</protein>
<organism evidence="3 4">
    <name type="scientific">Kitasatospora atroaurantiaca</name>
    <dbReference type="NCBI Taxonomy" id="285545"/>
    <lineage>
        <taxon>Bacteria</taxon>
        <taxon>Bacillati</taxon>
        <taxon>Actinomycetota</taxon>
        <taxon>Actinomycetes</taxon>
        <taxon>Kitasatosporales</taxon>
        <taxon>Streptomycetaceae</taxon>
        <taxon>Kitasatospora</taxon>
    </lineage>
</organism>
<proteinExistence type="predicted"/>
<keyword evidence="2" id="KW-1133">Transmembrane helix</keyword>
<feature type="transmembrane region" description="Helical" evidence="2">
    <location>
        <begin position="39"/>
        <end position="56"/>
    </location>
</feature>
<comment type="caution">
    <text evidence="3">The sequence shown here is derived from an EMBL/GenBank/DDBJ whole genome shotgun (WGS) entry which is preliminary data.</text>
</comment>
<evidence type="ECO:0000256" key="2">
    <source>
        <dbReference type="SAM" id="Phobius"/>
    </source>
</evidence>